<dbReference type="GO" id="GO:0005886">
    <property type="term" value="C:plasma membrane"/>
    <property type="evidence" value="ECO:0007669"/>
    <property type="project" value="TreeGrafter"/>
</dbReference>
<dbReference type="PANTHER" id="PTHR39428">
    <property type="entry name" value="F420H(2)-DEPENDENT QUINONE REDUCTASE RV1261C"/>
    <property type="match status" value="1"/>
</dbReference>
<keyword evidence="4" id="KW-1185">Reference proteome</keyword>
<evidence type="ECO:0000256" key="2">
    <source>
        <dbReference type="ARBA" id="ARBA00049106"/>
    </source>
</evidence>
<dbReference type="GO" id="GO:0070967">
    <property type="term" value="F:coenzyme F420 binding"/>
    <property type="evidence" value="ECO:0007669"/>
    <property type="project" value="TreeGrafter"/>
</dbReference>
<reference evidence="3 4" key="1">
    <citation type="submission" date="2019-06" db="EMBL/GenBank/DDBJ databases">
        <title>Tsukamurella conjunctivitidis sp. nov., Tsukamurella assacharolytica sp. nov. and Tsukamurella sputae sp. nov. isolated from patients with conjunctivitis, bacteraemia (lymphoma) and respiratory infection (sputum) in Hong Kong.</title>
        <authorList>
            <person name="Teng J.L.L."/>
            <person name="Lee H.H."/>
            <person name="Fong J.Y.H."/>
            <person name="Fok K.M.N."/>
            <person name="Lau S.K.P."/>
            <person name="Woo P.C.Y."/>
        </authorList>
    </citation>
    <scope>NUCLEOTIDE SEQUENCE [LARGE SCALE GENOMIC DNA]</scope>
    <source>
        <strain evidence="3 4">HKU72</strain>
    </source>
</reference>
<dbReference type="NCBIfam" id="TIGR00026">
    <property type="entry name" value="hi_GC_TIGR00026"/>
    <property type="match status" value="1"/>
</dbReference>
<comment type="similarity">
    <text evidence="1">Belongs to the F420H(2)-dependent quinone reductase family.</text>
</comment>
<dbReference type="InterPro" id="IPR004378">
    <property type="entry name" value="F420H2_quin_Rdtase"/>
</dbReference>
<accession>A0A5C5S630</accession>
<dbReference type="PANTHER" id="PTHR39428:SF1">
    <property type="entry name" value="F420H(2)-DEPENDENT QUINONE REDUCTASE RV1261C"/>
    <property type="match status" value="1"/>
</dbReference>
<dbReference type="EMBL" id="VIGX01000001">
    <property type="protein sequence ID" value="TWS30946.1"/>
    <property type="molecule type" value="Genomic_DNA"/>
</dbReference>
<name>A0A5C5S630_9ACTN</name>
<comment type="caution">
    <text evidence="3">The sequence shown here is derived from an EMBL/GenBank/DDBJ whole genome shotgun (WGS) entry which is preliminary data.</text>
</comment>
<dbReference type="InterPro" id="IPR012349">
    <property type="entry name" value="Split_barrel_FMN-bd"/>
</dbReference>
<dbReference type="Pfam" id="PF04075">
    <property type="entry name" value="F420H2_quin_red"/>
    <property type="match status" value="1"/>
</dbReference>
<dbReference type="GO" id="GO:0016491">
    <property type="term" value="F:oxidoreductase activity"/>
    <property type="evidence" value="ECO:0007669"/>
    <property type="project" value="InterPro"/>
</dbReference>
<evidence type="ECO:0000313" key="3">
    <source>
        <dbReference type="EMBL" id="TWS30946.1"/>
    </source>
</evidence>
<dbReference type="Proteomes" id="UP000319375">
    <property type="component" value="Unassembled WGS sequence"/>
</dbReference>
<dbReference type="SUPFAM" id="SSF50475">
    <property type="entry name" value="FMN-binding split barrel"/>
    <property type="match status" value="1"/>
</dbReference>
<gene>
    <name evidence="3" type="ORF">FK530_03580</name>
</gene>
<organism evidence="3 4">
    <name type="scientific">Tsukamurella conjunctivitidis</name>
    <dbReference type="NCBI Taxonomy" id="2592068"/>
    <lineage>
        <taxon>Bacteria</taxon>
        <taxon>Bacillati</taxon>
        <taxon>Actinomycetota</taxon>
        <taxon>Actinomycetes</taxon>
        <taxon>Mycobacteriales</taxon>
        <taxon>Tsukamurellaceae</taxon>
        <taxon>Tsukamurella</taxon>
    </lineage>
</organism>
<comment type="catalytic activity">
    <reaction evidence="2">
        <text>oxidized coenzyme F420-(gamma-L-Glu)(n) + a quinol + H(+) = reduced coenzyme F420-(gamma-L-Glu)(n) + a quinone</text>
        <dbReference type="Rhea" id="RHEA:39663"/>
        <dbReference type="Rhea" id="RHEA-COMP:12939"/>
        <dbReference type="Rhea" id="RHEA-COMP:14378"/>
        <dbReference type="ChEBI" id="CHEBI:15378"/>
        <dbReference type="ChEBI" id="CHEBI:24646"/>
        <dbReference type="ChEBI" id="CHEBI:132124"/>
        <dbReference type="ChEBI" id="CHEBI:133980"/>
        <dbReference type="ChEBI" id="CHEBI:139511"/>
    </reaction>
</comment>
<protein>
    <submittedName>
        <fullName evidence="3">Nitroreductase family deazaflavin-dependent oxidoreductase</fullName>
    </submittedName>
</protein>
<dbReference type="RefSeq" id="WP_146485552.1">
    <property type="nucleotide sequence ID" value="NZ_VIGX01000001.1"/>
</dbReference>
<dbReference type="OrthoDB" id="8225825at2"/>
<evidence type="ECO:0000256" key="1">
    <source>
        <dbReference type="ARBA" id="ARBA00008710"/>
    </source>
</evidence>
<sequence>MTEKTPEPGSYDDPEMPWNTLTEETIGDWNRNVIDEFRANAGVVGGAYQGGSLVLLTTAGARSGRPHTVPLGPLYRGEQMYVSSFIETAYPAWWHNARKEPSVVIEIGDRTVPATARVLEGEEYAEFARWALADNPDLAAFQATIDRPIPLMTITPR</sequence>
<dbReference type="Gene3D" id="2.30.110.10">
    <property type="entry name" value="Electron Transport, Fmn-binding Protein, Chain A"/>
    <property type="match status" value="1"/>
</dbReference>
<dbReference type="AlphaFoldDB" id="A0A5C5S630"/>
<evidence type="ECO:0000313" key="4">
    <source>
        <dbReference type="Proteomes" id="UP000319375"/>
    </source>
</evidence>
<proteinExistence type="inferred from homology"/>